<dbReference type="Proteomes" id="UP000199595">
    <property type="component" value="Unassembled WGS sequence"/>
</dbReference>
<dbReference type="Gene3D" id="2.60.40.3440">
    <property type="match status" value="3"/>
</dbReference>
<organism evidence="2 3">
    <name type="scientific">Lutibacter oricola</name>
    <dbReference type="NCBI Taxonomy" id="762486"/>
    <lineage>
        <taxon>Bacteria</taxon>
        <taxon>Pseudomonadati</taxon>
        <taxon>Bacteroidota</taxon>
        <taxon>Flavobacteriia</taxon>
        <taxon>Flavobacteriales</taxon>
        <taxon>Flavobacteriaceae</taxon>
        <taxon>Lutibacter</taxon>
    </lineage>
</organism>
<dbReference type="EMBL" id="FNNJ01000013">
    <property type="protein sequence ID" value="SDX96571.1"/>
    <property type="molecule type" value="Genomic_DNA"/>
</dbReference>
<dbReference type="InterPro" id="IPR026341">
    <property type="entry name" value="T9SS_type_B"/>
</dbReference>
<dbReference type="RefSeq" id="WP_139170979.1">
    <property type="nucleotide sequence ID" value="NZ_FNNJ01000013.1"/>
</dbReference>
<feature type="domain" description="Cadherin" evidence="1">
    <location>
        <begin position="5"/>
        <end position="134"/>
    </location>
</feature>
<accession>A0A1H3FZZ0</accession>
<dbReference type="OrthoDB" id="9805017at2"/>
<dbReference type="STRING" id="762486.SAMN05444411_1131"/>
<keyword evidence="3" id="KW-1185">Reference proteome</keyword>
<gene>
    <name evidence="2" type="ORF">SAMN05444411_1131</name>
</gene>
<evidence type="ECO:0000259" key="1">
    <source>
        <dbReference type="PROSITE" id="PS50268"/>
    </source>
</evidence>
<dbReference type="NCBIfam" id="TIGR04131">
    <property type="entry name" value="Bac_Flav_CTERM"/>
    <property type="match status" value="1"/>
</dbReference>
<dbReference type="GO" id="GO:0005509">
    <property type="term" value="F:calcium ion binding"/>
    <property type="evidence" value="ECO:0007669"/>
    <property type="project" value="InterPro"/>
</dbReference>
<evidence type="ECO:0000313" key="2">
    <source>
        <dbReference type="EMBL" id="SDX96571.1"/>
    </source>
</evidence>
<dbReference type="GO" id="GO:0007156">
    <property type="term" value="P:homophilic cell adhesion via plasma membrane adhesion molecules"/>
    <property type="evidence" value="ECO:0007669"/>
    <property type="project" value="InterPro"/>
</dbReference>
<sequence length="436" mass="47569">PDFNGEDTFEYSVCDDDGLCDTAEVTVTVTDENDPPVADDDSAETPEDTPVVIDVLDGDTDLDGTIDPTSVTITEEPTNGTVTVDSVTGEVTYTPDPDFNGEDTFEYSVCDDDGLCDTAEVTVTVTDENDPPVADDDSVETPEDTPVVIDVLDGDTDLDGTIDPTSVTITEEPTNGTVTVDPVTGDVTYTPDPDFNGEDTFEYSVCDDDGLCDTAEVTVTVDPIVDAEDDSYVLNDIEPLEIDIFDNDDDIPNSGTLVITEEPLQGEISINDNGTPNDPSDDIVTYIPNDDYVGDDMFEYTICDDEGNCDTAIVEILGQGVLTDCVISFPGQGNNEYSGYGFTPNNDTYNDLFEIKFIENCYPEYEIQIFNRYGNVVFDYKHNGNPSSTPKWWDGRSSGRMTLDNNEIVPAGTYFYIIHLNKGDKKPVSGYIHLTK</sequence>
<protein>
    <submittedName>
        <fullName evidence="2">Gliding motility-associated C-terminal domain-containing protein</fullName>
    </submittedName>
</protein>
<dbReference type="CDD" id="cd11304">
    <property type="entry name" value="Cadherin_repeat"/>
    <property type="match status" value="1"/>
</dbReference>
<feature type="non-terminal residue" evidence="2">
    <location>
        <position position="1"/>
    </location>
</feature>
<dbReference type="Pfam" id="PF17963">
    <property type="entry name" value="Big_9"/>
    <property type="match status" value="4"/>
</dbReference>
<proteinExistence type="predicted"/>
<reference evidence="2 3" key="1">
    <citation type="submission" date="2016-10" db="EMBL/GenBank/DDBJ databases">
        <authorList>
            <person name="de Groot N.N."/>
        </authorList>
    </citation>
    <scope>NUCLEOTIDE SEQUENCE [LARGE SCALE GENOMIC DNA]</scope>
    <source>
        <strain evidence="2 3">DSM 24956</strain>
    </source>
</reference>
<name>A0A1H3FZZ0_9FLAO</name>
<dbReference type="PROSITE" id="PS50268">
    <property type="entry name" value="CADHERIN_2"/>
    <property type="match status" value="1"/>
</dbReference>
<dbReference type="Pfam" id="PF13585">
    <property type="entry name" value="CHU_C"/>
    <property type="match status" value="1"/>
</dbReference>
<dbReference type="InterPro" id="IPR002126">
    <property type="entry name" value="Cadherin-like_dom"/>
</dbReference>
<evidence type="ECO:0000313" key="3">
    <source>
        <dbReference type="Proteomes" id="UP000199595"/>
    </source>
</evidence>
<dbReference type="AlphaFoldDB" id="A0A1H3FZZ0"/>
<dbReference type="NCBIfam" id="NF012211">
    <property type="entry name" value="tand_rpt_95"/>
    <property type="match status" value="3"/>
</dbReference>
<dbReference type="GO" id="GO:0016020">
    <property type="term" value="C:membrane"/>
    <property type="evidence" value="ECO:0007669"/>
    <property type="project" value="InterPro"/>
</dbReference>